<dbReference type="PANTHER" id="PTHR10000:SF8">
    <property type="entry name" value="HAD SUPERFAMILY HYDROLASE-LIKE, TYPE 3"/>
    <property type="match status" value="1"/>
</dbReference>
<dbReference type="InterPro" id="IPR006379">
    <property type="entry name" value="HAD-SF_hydro_IIB"/>
</dbReference>
<dbReference type="Pfam" id="PF08282">
    <property type="entry name" value="Hydrolase_3"/>
    <property type="match status" value="1"/>
</dbReference>
<dbReference type="PROSITE" id="PS01229">
    <property type="entry name" value="COF_2"/>
    <property type="match status" value="1"/>
</dbReference>
<dbReference type="InterPro" id="IPR000150">
    <property type="entry name" value="Cof"/>
</dbReference>
<dbReference type="Gene3D" id="3.30.1240.10">
    <property type="match status" value="1"/>
</dbReference>
<dbReference type="InterPro" id="IPR023214">
    <property type="entry name" value="HAD_sf"/>
</dbReference>
<dbReference type="PANTHER" id="PTHR10000">
    <property type="entry name" value="PHOSPHOSERINE PHOSPHATASE"/>
    <property type="match status" value="1"/>
</dbReference>
<dbReference type="Gene3D" id="3.40.50.1000">
    <property type="entry name" value="HAD superfamily/HAD-like"/>
    <property type="match status" value="1"/>
</dbReference>
<dbReference type="NCBIfam" id="TIGR01484">
    <property type="entry name" value="HAD-SF-IIB"/>
    <property type="match status" value="1"/>
</dbReference>
<dbReference type="GO" id="GO:0005829">
    <property type="term" value="C:cytosol"/>
    <property type="evidence" value="ECO:0007669"/>
    <property type="project" value="TreeGrafter"/>
</dbReference>
<dbReference type="EMBL" id="QEAP01000845">
    <property type="protein sequence ID" value="TPX55519.1"/>
    <property type="molecule type" value="Genomic_DNA"/>
</dbReference>
<dbReference type="GO" id="GO:0000287">
    <property type="term" value="F:magnesium ion binding"/>
    <property type="evidence" value="ECO:0007669"/>
    <property type="project" value="TreeGrafter"/>
</dbReference>
<name>A0A507DUU0_9FUNG</name>
<dbReference type="GO" id="GO:0016791">
    <property type="term" value="F:phosphatase activity"/>
    <property type="evidence" value="ECO:0007669"/>
    <property type="project" value="TreeGrafter"/>
</dbReference>
<sequence length="280" mass="29631">MSIHLLAIDLDGTTLNQRGTVSARTKNTLAQVAATGAVIALCSGRSNTTMAPAKESIGLETLQVAFNGSLGIGFHGETLFKETLAQDQVTAVLQVAKQLGAVVNYYGESVIYAAPTTDEHMILINKLRAKVGAEFVFINDYSTLTMSTPKLMILDENVENVVATLIAQLGDGGLHFVPDDYFVECLPANVNKGVGFAKLCKLVGISLENTVAFGDGINDIEFLQTAGLGIAMANAKPELKKVAKRVTQFSNDEDGLAVELEALLAQGMFGPPPTTVAVEL</sequence>
<evidence type="ECO:0000313" key="2">
    <source>
        <dbReference type="Proteomes" id="UP000320333"/>
    </source>
</evidence>
<comment type="caution">
    <text evidence="1">The sequence shown here is derived from an EMBL/GenBank/DDBJ whole genome shotgun (WGS) entry which is preliminary data.</text>
</comment>
<dbReference type="AlphaFoldDB" id="A0A507DUU0"/>
<dbReference type="CDD" id="cd07516">
    <property type="entry name" value="HAD_Pase"/>
    <property type="match status" value="1"/>
</dbReference>
<proteinExistence type="predicted"/>
<gene>
    <name evidence="1" type="ORF">CcCBS67573_g09459</name>
</gene>
<reference evidence="1 2" key="1">
    <citation type="journal article" date="2019" name="Sci. Rep.">
        <title>Comparative genomics of chytrid fungi reveal insights into the obligate biotrophic and pathogenic lifestyle of Synchytrium endobioticum.</title>
        <authorList>
            <person name="van de Vossenberg B.T.L.H."/>
            <person name="Warris S."/>
            <person name="Nguyen H.D.T."/>
            <person name="van Gent-Pelzer M.P.E."/>
            <person name="Joly D.L."/>
            <person name="van de Geest H.C."/>
            <person name="Bonants P.J.M."/>
            <person name="Smith D.S."/>
            <person name="Levesque C.A."/>
            <person name="van der Lee T.A.J."/>
        </authorList>
    </citation>
    <scope>NUCLEOTIDE SEQUENCE [LARGE SCALE GENOMIC DNA]</scope>
    <source>
        <strain evidence="1 2">CBS 675.73</strain>
    </source>
</reference>
<dbReference type="STRING" id="246404.A0A507DUU0"/>
<evidence type="ECO:0000313" key="1">
    <source>
        <dbReference type="EMBL" id="TPX55519.1"/>
    </source>
</evidence>
<dbReference type="SFLD" id="SFLDS00003">
    <property type="entry name" value="Haloacid_Dehalogenase"/>
    <property type="match status" value="1"/>
</dbReference>
<dbReference type="Proteomes" id="UP000320333">
    <property type="component" value="Unassembled WGS sequence"/>
</dbReference>
<organism evidence="1 2">
    <name type="scientific">Chytriomyces confervae</name>
    <dbReference type="NCBI Taxonomy" id="246404"/>
    <lineage>
        <taxon>Eukaryota</taxon>
        <taxon>Fungi</taxon>
        <taxon>Fungi incertae sedis</taxon>
        <taxon>Chytridiomycota</taxon>
        <taxon>Chytridiomycota incertae sedis</taxon>
        <taxon>Chytridiomycetes</taxon>
        <taxon>Chytridiales</taxon>
        <taxon>Chytriomycetaceae</taxon>
        <taxon>Chytriomyces</taxon>
    </lineage>
</organism>
<protein>
    <recommendedName>
        <fullName evidence="3">Cof-like hydrolase</fullName>
    </recommendedName>
</protein>
<accession>A0A507DUU0</accession>
<dbReference type="OrthoDB" id="27226at2759"/>
<dbReference type="SUPFAM" id="SSF56784">
    <property type="entry name" value="HAD-like"/>
    <property type="match status" value="1"/>
</dbReference>
<dbReference type="InterPro" id="IPR036412">
    <property type="entry name" value="HAD-like_sf"/>
</dbReference>
<keyword evidence="2" id="KW-1185">Reference proteome</keyword>
<evidence type="ECO:0008006" key="3">
    <source>
        <dbReference type="Google" id="ProtNLM"/>
    </source>
</evidence>
<dbReference type="NCBIfam" id="TIGR00099">
    <property type="entry name" value="Cof-subfamily"/>
    <property type="match status" value="1"/>
</dbReference>
<dbReference type="SFLD" id="SFLDG01140">
    <property type="entry name" value="C2.B:_Phosphomannomutase_and_P"/>
    <property type="match status" value="1"/>
</dbReference>